<dbReference type="Proteomes" id="UP001208570">
    <property type="component" value="Unassembled WGS sequence"/>
</dbReference>
<feature type="transmembrane region" description="Helical" evidence="2">
    <location>
        <begin position="76"/>
        <end position="103"/>
    </location>
</feature>
<dbReference type="EMBL" id="JAODUP010000037">
    <property type="protein sequence ID" value="KAK2166591.1"/>
    <property type="molecule type" value="Genomic_DNA"/>
</dbReference>
<evidence type="ECO:0000313" key="3">
    <source>
        <dbReference type="EMBL" id="KAK2166591.1"/>
    </source>
</evidence>
<organism evidence="3 4">
    <name type="scientific">Paralvinella palmiformis</name>
    <dbReference type="NCBI Taxonomy" id="53620"/>
    <lineage>
        <taxon>Eukaryota</taxon>
        <taxon>Metazoa</taxon>
        <taxon>Spiralia</taxon>
        <taxon>Lophotrochozoa</taxon>
        <taxon>Annelida</taxon>
        <taxon>Polychaeta</taxon>
        <taxon>Sedentaria</taxon>
        <taxon>Canalipalpata</taxon>
        <taxon>Terebellida</taxon>
        <taxon>Terebelliformia</taxon>
        <taxon>Alvinellidae</taxon>
        <taxon>Paralvinella</taxon>
    </lineage>
</organism>
<dbReference type="AlphaFoldDB" id="A0AAD9K892"/>
<feature type="region of interest" description="Disordered" evidence="1">
    <location>
        <begin position="161"/>
        <end position="193"/>
    </location>
</feature>
<keyword evidence="2" id="KW-0472">Membrane</keyword>
<evidence type="ECO:0000313" key="4">
    <source>
        <dbReference type="Proteomes" id="UP001208570"/>
    </source>
</evidence>
<keyword evidence="4" id="KW-1185">Reference proteome</keyword>
<feature type="transmembrane region" description="Helical" evidence="2">
    <location>
        <begin position="109"/>
        <end position="136"/>
    </location>
</feature>
<gene>
    <name evidence="3" type="ORF">LSH36_37g01021</name>
</gene>
<name>A0AAD9K892_9ANNE</name>
<feature type="compositionally biased region" description="Polar residues" evidence="1">
    <location>
        <begin position="172"/>
        <end position="184"/>
    </location>
</feature>
<keyword evidence="2" id="KW-0812">Transmembrane</keyword>
<evidence type="ECO:0000256" key="2">
    <source>
        <dbReference type="SAM" id="Phobius"/>
    </source>
</evidence>
<sequence length="193" mass="20656">MFDHTAADPVTERNPEVREMTHLVIPYPYRAASRPYTPGKPPRNTLRVKKMGRAEGHGEGEGHCSGSDGGNVAAGAGLAVCSIASFCTCGIPMLIAGIILILINYQPTVGIALLCVSVGLTLLAFVLIILICTGVLKKKRTAPGSNMAPYPPQLPLYNEHVNPPPYAPHQNEPIQSVTGQNDSVYNRPDPAKY</sequence>
<keyword evidence="2" id="KW-1133">Transmembrane helix</keyword>
<protein>
    <submittedName>
        <fullName evidence="3">Uncharacterized protein</fullName>
    </submittedName>
</protein>
<comment type="caution">
    <text evidence="3">The sequence shown here is derived from an EMBL/GenBank/DDBJ whole genome shotgun (WGS) entry which is preliminary data.</text>
</comment>
<reference evidence="3" key="1">
    <citation type="journal article" date="2023" name="Mol. Biol. Evol.">
        <title>Third-Generation Sequencing Reveals the Adaptive Role of the Epigenome in Three Deep-Sea Polychaetes.</title>
        <authorList>
            <person name="Perez M."/>
            <person name="Aroh O."/>
            <person name="Sun Y."/>
            <person name="Lan Y."/>
            <person name="Juniper S.K."/>
            <person name="Young C.R."/>
            <person name="Angers B."/>
            <person name="Qian P.Y."/>
        </authorList>
    </citation>
    <scope>NUCLEOTIDE SEQUENCE</scope>
    <source>
        <strain evidence="3">P08H-3</strain>
    </source>
</reference>
<proteinExistence type="predicted"/>
<accession>A0AAD9K892</accession>
<evidence type="ECO:0000256" key="1">
    <source>
        <dbReference type="SAM" id="MobiDB-lite"/>
    </source>
</evidence>